<feature type="transmembrane region" description="Helical" evidence="1">
    <location>
        <begin position="145"/>
        <end position="171"/>
    </location>
</feature>
<reference evidence="2 3" key="1">
    <citation type="submission" date="2020-08" db="EMBL/GenBank/DDBJ databases">
        <title>Sequencing the genomes of 1000 actinobacteria strains.</title>
        <authorList>
            <person name="Klenk H.-P."/>
        </authorList>
    </citation>
    <scope>NUCLEOTIDE SEQUENCE [LARGE SCALE GENOMIC DNA]</scope>
    <source>
        <strain evidence="2 3">DSM 45507</strain>
    </source>
</reference>
<dbReference type="RefSeq" id="WP_185068491.1">
    <property type="nucleotide sequence ID" value="NZ_JACHMB010000001.1"/>
</dbReference>
<feature type="transmembrane region" description="Helical" evidence="1">
    <location>
        <begin position="62"/>
        <end position="86"/>
    </location>
</feature>
<gene>
    <name evidence="2" type="ORF">HD596_001429</name>
</gene>
<dbReference type="AlphaFoldDB" id="A0A7W9L8N9"/>
<protein>
    <submittedName>
        <fullName evidence="2">Uncharacterized protein</fullName>
    </submittedName>
</protein>
<name>A0A7W9L8N9_9ACTN</name>
<evidence type="ECO:0000256" key="1">
    <source>
        <dbReference type="SAM" id="Phobius"/>
    </source>
</evidence>
<dbReference type="Proteomes" id="UP000579153">
    <property type="component" value="Unassembled WGS sequence"/>
</dbReference>
<sequence>MAIKLLHAAPATSDTEQPVPRWALRVAYALPWLLLPSCLWRLPFAFHFDMGQLNDAPVSPLWITIPYVFGLSVITELVALFSIGLVRGWGEVVPNWIPVIGGRRVPAMAAVVPAVIGGLLLSAISVWMVLAWVGVFDRTEYENGWWQALAMVCITPIALWGPIVLALAYAYHRRRHPARGQRMPS</sequence>
<comment type="caution">
    <text evidence="2">The sequence shown here is derived from an EMBL/GenBank/DDBJ whole genome shotgun (WGS) entry which is preliminary data.</text>
</comment>
<proteinExistence type="predicted"/>
<feature type="transmembrane region" description="Helical" evidence="1">
    <location>
        <begin position="22"/>
        <end position="42"/>
    </location>
</feature>
<keyword evidence="1" id="KW-0812">Transmembrane</keyword>
<accession>A0A7W9L8N9</accession>
<keyword evidence="1" id="KW-0472">Membrane</keyword>
<keyword evidence="1" id="KW-1133">Transmembrane helix</keyword>
<keyword evidence="3" id="KW-1185">Reference proteome</keyword>
<dbReference type="EMBL" id="JACHMB010000001">
    <property type="protein sequence ID" value="MBB5774673.1"/>
    <property type="molecule type" value="Genomic_DNA"/>
</dbReference>
<organism evidence="2 3">
    <name type="scientific">Nonomuraea jabiensis</name>
    <dbReference type="NCBI Taxonomy" id="882448"/>
    <lineage>
        <taxon>Bacteria</taxon>
        <taxon>Bacillati</taxon>
        <taxon>Actinomycetota</taxon>
        <taxon>Actinomycetes</taxon>
        <taxon>Streptosporangiales</taxon>
        <taxon>Streptosporangiaceae</taxon>
        <taxon>Nonomuraea</taxon>
    </lineage>
</organism>
<feature type="transmembrane region" description="Helical" evidence="1">
    <location>
        <begin position="107"/>
        <end position="133"/>
    </location>
</feature>
<evidence type="ECO:0000313" key="2">
    <source>
        <dbReference type="EMBL" id="MBB5774673.1"/>
    </source>
</evidence>
<evidence type="ECO:0000313" key="3">
    <source>
        <dbReference type="Proteomes" id="UP000579153"/>
    </source>
</evidence>